<gene>
    <name evidence="2" type="ORF">OI18_12370</name>
</gene>
<sequence length="274" mass="30393">MKPQFPIRVIAALACILVIAGCMKDIDGTLDFNTSFNTQPYAYAGEDIFACDANKEPINLDGTASSDPDENIKSYKWSYFSGPTSYILSNADSAIAKLEQLVIGTYVFELVVTDADGLTSSDQVTIKVDRYIVREHDLDITFTCPYSYSDNYGGVQGGFYDFTYIDYSGTFELGTYTLTITESADSVDSKYDSYTYIQILFEGGYFKGNSSIKFKKLIQEKGGAIKGTFSLYKVECNNNNIPDELADLPPLTVTGNLDKNKREVTLRIVGQTIY</sequence>
<evidence type="ECO:0000256" key="1">
    <source>
        <dbReference type="SAM" id="SignalP"/>
    </source>
</evidence>
<dbReference type="RefSeq" id="WP_039140164.1">
    <property type="nucleotide sequence ID" value="NZ_JSVC01000013.1"/>
</dbReference>
<dbReference type="GO" id="GO:0031410">
    <property type="term" value="C:cytoplasmic vesicle"/>
    <property type="evidence" value="ECO:0007669"/>
    <property type="project" value="TreeGrafter"/>
</dbReference>
<dbReference type="InterPro" id="IPR035986">
    <property type="entry name" value="PKD_dom_sf"/>
</dbReference>
<dbReference type="Proteomes" id="UP000031408">
    <property type="component" value="Unassembled WGS sequence"/>
</dbReference>
<proteinExistence type="predicted"/>
<dbReference type="SUPFAM" id="SSF49299">
    <property type="entry name" value="PKD domain"/>
    <property type="match status" value="1"/>
</dbReference>
<organism evidence="2 3">
    <name type="scientific">Flavihumibacter solisilvae</name>
    <dbReference type="NCBI Taxonomy" id="1349421"/>
    <lineage>
        <taxon>Bacteria</taxon>
        <taxon>Pseudomonadati</taxon>
        <taxon>Bacteroidota</taxon>
        <taxon>Chitinophagia</taxon>
        <taxon>Chitinophagales</taxon>
        <taxon>Chitinophagaceae</taxon>
        <taxon>Flavihumibacter</taxon>
    </lineage>
</organism>
<evidence type="ECO:0000313" key="2">
    <source>
        <dbReference type="EMBL" id="KIC94404.1"/>
    </source>
</evidence>
<dbReference type="Pfam" id="PF22352">
    <property type="entry name" value="K319L-like_PKD"/>
    <property type="match status" value="1"/>
</dbReference>
<dbReference type="Gene3D" id="2.60.40.10">
    <property type="entry name" value="Immunoglobulins"/>
    <property type="match status" value="1"/>
</dbReference>
<keyword evidence="3" id="KW-1185">Reference proteome</keyword>
<evidence type="ECO:0008006" key="4">
    <source>
        <dbReference type="Google" id="ProtNLM"/>
    </source>
</evidence>
<dbReference type="OrthoDB" id="636383at2"/>
<dbReference type="CDD" id="cd00146">
    <property type="entry name" value="PKD"/>
    <property type="match status" value="1"/>
</dbReference>
<comment type="caution">
    <text evidence="2">The sequence shown here is derived from an EMBL/GenBank/DDBJ whole genome shotgun (WGS) entry which is preliminary data.</text>
</comment>
<dbReference type="EMBL" id="JSVC01000013">
    <property type="protein sequence ID" value="KIC94404.1"/>
    <property type="molecule type" value="Genomic_DNA"/>
</dbReference>
<protein>
    <recommendedName>
        <fullName evidence="4">PKD domain-containing protein</fullName>
    </recommendedName>
</protein>
<feature type="signal peptide" evidence="1">
    <location>
        <begin position="1"/>
        <end position="24"/>
    </location>
</feature>
<feature type="chain" id="PRO_5002147530" description="PKD domain-containing protein" evidence="1">
    <location>
        <begin position="25"/>
        <end position="274"/>
    </location>
</feature>
<dbReference type="PANTHER" id="PTHR46182">
    <property type="entry name" value="FI19480P1"/>
    <property type="match status" value="1"/>
</dbReference>
<dbReference type="InterPro" id="IPR029865">
    <property type="entry name" value="KIAA0319-like"/>
</dbReference>
<dbReference type="InterPro" id="IPR013783">
    <property type="entry name" value="Ig-like_fold"/>
</dbReference>
<dbReference type="PANTHER" id="PTHR46182:SF2">
    <property type="entry name" value="FI19480P1"/>
    <property type="match status" value="1"/>
</dbReference>
<dbReference type="GO" id="GO:0016020">
    <property type="term" value="C:membrane"/>
    <property type="evidence" value="ECO:0007669"/>
    <property type="project" value="TreeGrafter"/>
</dbReference>
<name>A0A0C1IV66_9BACT</name>
<keyword evidence="1" id="KW-0732">Signal</keyword>
<dbReference type="STRING" id="1349421.OI18_12370"/>
<dbReference type="AlphaFoldDB" id="A0A0C1IV66"/>
<accession>A0A0C1IV66</accession>
<evidence type="ECO:0000313" key="3">
    <source>
        <dbReference type="Proteomes" id="UP000031408"/>
    </source>
</evidence>
<dbReference type="PROSITE" id="PS51257">
    <property type="entry name" value="PROKAR_LIPOPROTEIN"/>
    <property type="match status" value="1"/>
</dbReference>
<reference evidence="2 3" key="1">
    <citation type="submission" date="2014-11" db="EMBL/GenBank/DDBJ databases">
        <title>Genome sequence of Flavihumibacter solisilvae 3-3.</title>
        <authorList>
            <person name="Zhou G."/>
            <person name="Li M."/>
            <person name="Wang G."/>
        </authorList>
    </citation>
    <scope>NUCLEOTIDE SEQUENCE [LARGE SCALE GENOMIC DNA]</scope>
    <source>
        <strain evidence="2 3">3-3</strain>
    </source>
</reference>